<sequence>MEEKLEENVVESVETWTEEIGGETIVATMRRRKGLHWVTTITGERVLVDESATVDRGRLGVSLCLTPHVEHQPTEEERAEGRRLIQETAAQVLQRMGIW</sequence>
<gene>
    <name evidence="1" type="ORF">H9714_06525</name>
</gene>
<protein>
    <submittedName>
        <fullName evidence="1">Uncharacterized protein</fullName>
    </submittedName>
</protein>
<evidence type="ECO:0000313" key="2">
    <source>
        <dbReference type="Proteomes" id="UP000824208"/>
    </source>
</evidence>
<organism evidence="1 2">
    <name type="scientific">Candidatus Flavonifractor intestinipullorum</name>
    <dbReference type="NCBI Taxonomy" id="2838587"/>
    <lineage>
        <taxon>Bacteria</taxon>
        <taxon>Bacillati</taxon>
        <taxon>Bacillota</taxon>
        <taxon>Clostridia</taxon>
        <taxon>Eubacteriales</taxon>
        <taxon>Oscillospiraceae</taxon>
        <taxon>Flavonifractor</taxon>
    </lineage>
</organism>
<reference evidence="1" key="1">
    <citation type="journal article" date="2021" name="PeerJ">
        <title>Extensive microbial diversity within the chicken gut microbiome revealed by metagenomics and culture.</title>
        <authorList>
            <person name="Gilroy R."/>
            <person name="Ravi A."/>
            <person name="Getino M."/>
            <person name="Pursley I."/>
            <person name="Horton D.L."/>
            <person name="Alikhan N.F."/>
            <person name="Baker D."/>
            <person name="Gharbi K."/>
            <person name="Hall N."/>
            <person name="Watson M."/>
            <person name="Adriaenssens E.M."/>
            <person name="Foster-Nyarko E."/>
            <person name="Jarju S."/>
            <person name="Secka A."/>
            <person name="Antonio M."/>
            <person name="Oren A."/>
            <person name="Chaudhuri R.R."/>
            <person name="La Ragione R."/>
            <person name="Hildebrand F."/>
            <person name="Pallen M.J."/>
        </authorList>
    </citation>
    <scope>NUCLEOTIDE SEQUENCE</scope>
    <source>
        <strain evidence="1">CHK189-11263</strain>
    </source>
</reference>
<dbReference type="Proteomes" id="UP000824208">
    <property type="component" value="Unassembled WGS sequence"/>
</dbReference>
<proteinExistence type="predicted"/>
<evidence type="ECO:0000313" key="1">
    <source>
        <dbReference type="EMBL" id="HJB57190.1"/>
    </source>
</evidence>
<accession>A0A9D2MAF2</accession>
<dbReference type="EMBL" id="DWYC01000054">
    <property type="protein sequence ID" value="HJB57190.1"/>
    <property type="molecule type" value="Genomic_DNA"/>
</dbReference>
<dbReference type="AlphaFoldDB" id="A0A9D2MAF2"/>
<name>A0A9D2MAF2_9FIRM</name>
<reference evidence="1" key="2">
    <citation type="submission" date="2021-04" db="EMBL/GenBank/DDBJ databases">
        <authorList>
            <person name="Gilroy R."/>
        </authorList>
    </citation>
    <scope>NUCLEOTIDE SEQUENCE</scope>
    <source>
        <strain evidence="1">CHK189-11263</strain>
    </source>
</reference>
<comment type="caution">
    <text evidence="1">The sequence shown here is derived from an EMBL/GenBank/DDBJ whole genome shotgun (WGS) entry which is preliminary data.</text>
</comment>